<keyword evidence="2" id="KW-1133">Transmembrane helix</keyword>
<evidence type="ECO:0000313" key="5">
    <source>
        <dbReference type="Proteomes" id="UP000249516"/>
    </source>
</evidence>
<reference evidence="4 5" key="1">
    <citation type="submission" date="2018-10" db="EMBL/GenBank/DDBJ databases">
        <title>Kocuria tytouropygialis sp. nov., isolated from the uropygial gland of an American barn owl (Tyto furcata).</title>
        <authorList>
            <person name="Braun M.S."/>
            <person name="Wang E."/>
            <person name="Zimmermann S."/>
            <person name="Wagner H."/>
            <person name="Wink M."/>
        </authorList>
    </citation>
    <scope>NUCLEOTIDE SEQUENCE [LARGE SCALE GENOMIC DNA]</scope>
    <source>
        <strain evidence="4 5">442</strain>
    </source>
</reference>
<dbReference type="Pfam" id="PF04536">
    <property type="entry name" value="TPM_phosphatase"/>
    <property type="match status" value="1"/>
</dbReference>
<sequence>MAGSGAPRRRRDREAPVTDQKTARPLLPRLLLTGALSAVLVAGSALPAQALDVPPRPSEGAVQDQADLLSTQEEADLNRLIGQKNKDNEYIRAAVLTVNDTQGESIEDYSRKVATDWGVGDDGRNNGVLVVADMGERELRIEVADGAREVLSDGDAESIMKDELQPGFKNEHYAEAFTDTLTEVYDQANPQAAAEREARSTTIMGVIFGLVGLGAVVGGFLAWRRSRRTKKIREQADREIEQFQREHPEESITEGMRRAYHRYRQQNPEAPGLNATPGKAKDKDGVEREIQYAPTFQSWLPLYVMYPSLYSGASHASSSSGSSYGGGASSSFGGGGGFSGGGASGSF</sequence>
<protein>
    <submittedName>
        <fullName evidence="4">TPM domain-containing protein</fullName>
    </submittedName>
</protein>
<organism evidence="4 5">
    <name type="scientific">Kocuria tytonis</name>
    <dbReference type="NCBI Taxonomy" id="2054280"/>
    <lineage>
        <taxon>Bacteria</taxon>
        <taxon>Bacillati</taxon>
        <taxon>Actinomycetota</taxon>
        <taxon>Actinomycetes</taxon>
        <taxon>Micrococcales</taxon>
        <taxon>Micrococcaceae</taxon>
        <taxon>Kocuria</taxon>
    </lineage>
</organism>
<dbReference type="AlphaFoldDB" id="A0A495A769"/>
<feature type="domain" description="TPM" evidence="3">
    <location>
        <begin position="62"/>
        <end position="186"/>
    </location>
</feature>
<evidence type="ECO:0000256" key="1">
    <source>
        <dbReference type="SAM" id="MobiDB-lite"/>
    </source>
</evidence>
<proteinExistence type="predicted"/>
<comment type="caution">
    <text evidence="4">The sequence shown here is derived from an EMBL/GenBank/DDBJ whole genome shotgun (WGS) entry which is preliminary data.</text>
</comment>
<dbReference type="PANTHER" id="PTHR30373:SF2">
    <property type="entry name" value="UPF0603 PROTEIN YGCG"/>
    <property type="match status" value="1"/>
</dbReference>
<keyword evidence="2" id="KW-0812">Transmembrane</keyword>
<accession>A0A495A769</accession>
<dbReference type="Proteomes" id="UP000249516">
    <property type="component" value="Unassembled WGS sequence"/>
</dbReference>
<name>A0A495A769_9MICC</name>
<dbReference type="OrthoDB" id="4935559at2"/>
<dbReference type="Gene3D" id="3.10.310.50">
    <property type="match status" value="1"/>
</dbReference>
<gene>
    <name evidence="4" type="ORF">C1C97_007475</name>
</gene>
<feature type="region of interest" description="Disordered" evidence="1">
    <location>
        <begin position="1"/>
        <end position="23"/>
    </location>
</feature>
<keyword evidence="2" id="KW-0472">Membrane</keyword>
<evidence type="ECO:0000313" key="4">
    <source>
        <dbReference type="EMBL" id="RKQ35096.1"/>
    </source>
</evidence>
<feature type="transmembrane region" description="Helical" evidence="2">
    <location>
        <begin position="203"/>
        <end position="223"/>
    </location>
</feature>
<keyword evidence="5" id="KW-1185">Reference proteome</keyword>
<dbReference type="EMBL" id="PNJG02000002">
    <property type="protein sequence ID" value="RKQ35096.1"/>
    <property type="molecule type" value="Genomic_DNA"/>
</dbReference>
<evidence type="ECO:0000259" key="3">
    <source>
        <dbReference type="Pfam" id="PF04536"/>
    </source>
</evidence>
<evidence type="ECO:0000256" key="2">
    <source>
        <dbReference type="SAM" id="Phobius"/>
    </source>
</evidence>
<dbReference type="InterPro" id="IPR007621">
    <property type="entry name" value="TPM_dom"/>
</dbReference>
<dbReference type="PANTHER" id="PTHR30373">
    <property type="entry name" value="UPF0603 PROTEIN YGCG"/>
    <property type="match status" value="1"/>
</dbReference>